<protein>
    <submittedName>
        <fullName evidence="2">Uncharacterized protein</fullName>
    </submittedName>
</protein>
<evidence type="ECO:0000256" key="1">
    <source>
        <dbReference type="ARBA" id="ARBA00008241"/>
    </source>
</evidence>
<dbReference type="Proteomes" id="UP001160483">
    <property type="component" value="Unassembled WGS sequence"/>
</dbReference>
<dbReference type="AlphaFoldDB" id="A0AAU9L9K1"/>
<dbReference type="InterPro" id="IPR004123">
    <property type="entry name" value="Dim1"/>
</dbReference>
<dbReference type="GO" id="GO:0005682">
    <property type="term" value="C:U5 snRNP"/>
    <property type="evidence" value="ECO:0007669"/>
    <property type="project" value="TreeGrafter"/>
</dbReference>
<dbReference type="InterPro" id="IPR036249">
    <property type="entry name" value="Thioredoxin-like_sf"/>
</dbReference>
<evidence type="ECO:0000313" key="3">
    <source>
        <dbReference type="Proteomes" id="UP001160483"/>
    </source>
</evidence>
<dbReference type="GO" id="GO:0000398">
    <property type="term" value="P:mRNA splicing, via spliceosome"/>
    <property type="evidence" value="ECO:0007669"/>
    <property type="project" value="InterPro"/>
</dbReference>
<organism evidence="2 3">
    <name type="scientific">Peronospora belbahrii</name>
    <dbReference type="NCBI Taxonomy" id="622444"/>
    <lineage>
        <taxon>Eukaryota</taxon>
        <taxon>Sar</taxon>
        <taxon>Stramenopiles</taxon>
        <taxon>Oomycota</taxon>
        <taxon>Peronosporomycetes</taxon>
        <taxon>Peronosporales</taxon>
        <taxon>Peronosporaceae</taxon>
        <taxon>Peronospora</taxon>
    </lineage>
</organism>
<dbReference type="EMBL" id="CAKKTJ010000193">
    <property type="protein sequence ID" value="CAH0477763.1"/>
    <property type="molecule type" value="Genomic_DNA"/>
</dbReference>
<dbReference type="PANTHER" id="PTHR12052:SF4">
    <property type="entry name" value="THIOREDOXIN-LIKE PROTEIN 4B"/>
    <property type="match status" value="1"/>
</dbReference>
<evidence type="ECO:0000313" key="2">
    <source>
        <dbReference type="EMBL" id="CAH0477763.1"/>
    </source>
</evidence>
<dbReference type="GO" id="GO:0046540">
    <property type="term" value="C:U4/U6 x U5 tri-snRNP complex"/>
    <property type="evidence" value="ECO:0007669"/>
    <property type="project" value="InterPro"/>
</dbReference>
<comment type="caution">
    <text evidence="2">The sequence shown here is derived from an EMBL/GenBank/DDBJ whole genome shotgun (WGS) entry which is preliminary data.</text>
</comment>
<dbReference type="SUPFAM" id="SSF52833">
    <property type="entry name" value="Thioredoxin-like"/>
    <property type="match status" value="1"/>
</dbReference>
<reference evidence="2" key="1">
    <citation type="submission" date="2021-11" db="EMBL/GenBank/DDBJ databases">
        <authorList>
            <person name="Islam A."/>
            <person name="Islam S."/>
            <person name="Flora M.S."/>
            <person name="Rahman M."/>
            <person name="Ziaur R.M."/>
            <person name="Epstein J.H."/>
            <person name="Hassan M."/>
            <person name="Klassen M."/>
            <person name="Woodard K."/>
            <person name="Webb A."/>
            <person name="Webby R.J."/>
            <person name="El Zowalaty M.E."/>
        </authorList>
    </citation>
    <scope>NUCLEOTIDE SEQUENCE</scope>
    <source>
        <strain evidence="2">Pbs3</strain>
    </source>
</reference>
<sequence>MSSFLLEQLSSKSAVDEAIRSTKNRVLVIRFGRASDISCMQQDNILARCERELSKMHIKVDYGTPDNTKFIGAFWTKQDFIDLVEVIYRGAKRGKSIVNCPIQKSHIPHGCSC</sequence>
<proteinExistence type="inferred from homology"/>
<dbReference type="Pfam" id="PF02966">
    <property type="entry name" value="DIM1"/>
    <property type="match status" value="1"/>
</dbReference>
<dbReference type="Gene3D" id="3.40.30.10">
    <property type="entry name" value="Glutaredoxin"/>
    <property type="match status" value="2"/>
</dbReference>
<gene>
    <name evidence="2" type="ORF">PBS003_LOCUS4493</name>
</gene>
<accession>A0AAU9L9K1</accession>
<comment type="similarity">
    <text evidence="1">Belongs to the DIM1 family.</text>
</comment>
<dbReference type="PANTHER" id="PTHR12052">
    <property type="entry name" value="THIOREDOXIN-LIKE PROTEN 4A, 4B"/>
    <property type="match status" value="1"/>
</dbReference>
<name>A0AAU9L9K1_9STRA</name>
<dbReference type="SMART" id="SM01410">
    <property type="entry name" value="DIM1"/>
    <property type="match status" value="1"/>
</dbReference>
<dbReference type="GO" id="GO:0005681">
    <property type="term" value="C:spliceosomal complex"/>
    <property type="evidence" value="ECO:0007669"/>
    <property type="project" value="TreeGrafter"/>
</dbReference>